<evidence type="ECO:0000256" key="2">
    <source>
        <dbReference type="ARBA" id="ARBA00007531"/>
    </source>
</evidence>
<evidence type="ECO:0000256" key="4">
    <source>
        <dbReference type="ARBA" id="ARBA00022692"/>
    </source>
</evidence>
<evidence type="ECO:0000256" key="3">
    <source>
        <dbReference type="ARBA" id="ARBA00022475"/>
    </source>
</evidence>
<proteinExistence type="inferred from homology"/>
<feature type="compositionally biased region" description="Low complexity" evidence="7">
    <location>
        <begin position="24"/>
        <end position="34"/>
    </location>
</feature>
<keyword evidence="10" id="KW-1185">Reference proteome</keyword>
<evidence type="ECO:0000256" key="5">
    <source>
        <dbReference type="ARBA" id="ARBA00022989"/>
    </source>
</evidence>
<feature type="signal peptide" evidence="8">
    <location>
        <begin position="1"/>
        <end position="20"/>
    </location>
</feature>
<evidence type="ECO:0000256" key="7">
    <source>
        <dbReference type="SAM" id="MobiDB-lite"/>
    </source>
</evidence>
<keyword evidence="4" id="KW-0812">Transmembrane</keyword>
<dbReference type="Proteomes" id="UP000477722">
    <property type="component" value="Unassembled WGS sequence"/>
</dbReference>
<dbReference type="PROSITE" id="PS51257">
    <property type="entry name" value="PROKAR_LIPOPROTEIN"/>
    <property type="match status" value="1"/>
</dbReference>
<dbReference type="EMBL" id="JAAKZZ010000339">
    <property type="protein sequence ID" value="NGO71702.1"/>
    <property type="molecule type" value="Genomic_DNA"/>
</dbReference>
<reference evidence="9 10" key="1">
    <citation type="submission" date="2020-02" db="EMBL/GenBank/DDBJ databases">
        <title>Whole-genome analyses of novel actinobacteria.</title>
        <authorList>
            <person name="Sahin N."/>
            <person name="Tatar D."/>
        </authorList>
    </citation>
    <scope>NUCLEOTIDE SEQUENCE [LARGE SCALE GENOMIC DNA]</scope>
    <source>
        <strain evidence="9 10">SB3404</strain>
    </source>
</reference>
<evidence type="ECO:0000313" key="10">
    <source>
        <dbReference type="Proteomes" id="UP000477722"/>
    </source>
</evidence>
<comment type="subcellular location">
    <subcellularLocation>
        <location evidence="1">Cell membrane</location>
    </subcellularLocation>
</comment>
<name>A0A6G4X3J3_9ACTN</name>
<dbReference type="Gene3D" id="2.60.40.2880">
    <property type="entry name" value="MmpS1-5, C-terminal soluble domain"/>
    <property type="match status" value="1"/>
</dbReference>
<dbReference type="AlphaFoldDB" id="A0A6G4X3J3"/>
<keyword evidence="5" id="KW-1133">Transmembrane helix</keyword>
<evidence type="ECO:0008006" key="11">
    <source>
        <dbReference type="Google" id="ProtNLM"/>
    </source>
</evidence>
<dbReference type="InterPro" id="IPR008693">
    <property type="entry name" value="MmpS"/>
</dbReference>
<evidence type="ECO:0000256" key="6">
    <source>
        <dbReference type="ARBA" id="ARBA00023136"/>
    </source>
</evidence>
<comment type="caution">
    <text evidence="9">The sequence shown here is derived from an EMBL/GenBank/DDBJ whole genome shotgun (WGS) entry which is preliminary data.</text>
</comment>
<dbReference type="GO" id="GO:0005886">
    <property type="term" value="C:plasma membrane"/>
    <property type="evidence" value="ECO:0007669"/>
    <property type="project" value="UniProtKB-SubCell"/>
</dbReference>
<keyword evidence="6" id="KW-0472">Membrane</keyword>
<feature type="chain" id="PRO_5039500950" description="Lipoprotein" evidence="8">
    <location>
        <begin position="21"/>
        <end position="141"/>
    </location>
</feature>
<accession>A0A6G4X3J3</accession>
<evidence type="ECO:0000256" key="1">
    <source>
        <dbReference type="ARBA" id="ARBA00004236"/>
    </source>
</evidence>
<keyword evidence="3" id="KW-1003">Cell membrane</keyword>
<protein>
    <recommendedName>
        <fullName evidence="11">Lipoprotein</fullName>
    </recommendedName>
</protein>
<organism evidence="9 10">
    <name type="scientific">Streptomyces boncukensis</name>
    <dbReference type="NCBI Taxonomy" id="2711219"/>
    <lineage>
        <taxon>Bacteria</taxon>
        <taxon>Bacillati</taxon>
        <taxon>Actinomycetota</taxon>
        <taxon>Actinomycetes</taxon>
        <taxon>Kitasatosporales</taxon>
        <taxon>Streptomycetaceae</taxon>
        <taxon>Streptomyces</taxon>
    </lineage>
</organism>
<gene>
    <name evidence="9" type="ORF">G5C65_25800</name>
</gene>
<evidence type="ECO:0000313" key="9">
    <source>
        <dbReference type="EMBL" id="NGO71702.1"/>
    </source>
</evidence>
<dbReference type="RefSeq" id="WP_165301330.1">
    <property type="nucleotide sequence ID" value="NZ_JAAKZZ010000339.1"/>
</dbReference>
<dbReference type="InterPro" id="IPR038468">
    <property type="entry name" value="MmpS_C"/>
</dbReference>
<comment type="similarity">
    <text evidence="2">Belongs to the MmpS family.</text>
</comment>
<sequence length="141" mass="14658">MRTHKAAAAALAVASSLLLAGCSDDSGDSEGTSSKAGGPAREKDSVTVEIKVTGDSPASVYVPGILGTGIDREDLDLDRIKTPWSKTFTSRPGRMINMQAASIDAKSEIGCQVVVDGKVRKEKVARAKPGKTLVSHCSTTI</sequence>
<dbReference type="Pfam" id="PF05423">
    <property type="entry name" value="Mycobact_memb"/>
    <property type="match status" value="1"/>
</dbReference>
<keyword evidence="8" id="KW-0732">Signal</keyword>
<evidence type="ECO:0000256" key="8">
    <source>
        <dbReference type="SAM" id="SignalP"/>
    </source>
</evidence>
<feature type="region of interest" description="Disordered" evidence="7">
    <location>
        <begin position="24"/>
        <end position="45"/>
    </location>
</feature>